<evidence type="ECO:0000256" key="2">
    <source>
        <dbReference type="ARBA" id="ARBA00022669"/>
    </source>
</evidence>
<gene>
    <name evidence="12" type="ORF">BFW01_g179</name>
</gene>
<evidence type="ECO:0000259" key="11">
    <source>
        <dbReference type="PROSITE" id="PS51677"/>
    </source>
</evidence>
<accession>A0A8H7IQN5</accession>
<protein>
    <submittedName>
        <fullName evidence="12">Chitin-binding type 1</fullName>
    </submittedName>
</protein>
<reference evidence="12" key="1">
    <citation type="submission" date="2016-08" db="EMBL/GenBank/DDBJ databases">
        <authorList>
            <person name="Yan J."/>
        </authorList>
    </citation>
    <scope>NUCLEOTIDE SEQUENCE</scope>
    <source>
        <strain evidence="12">CSS-01s</strain>
    </source>
</reference>
<evidence type="ECO:0000256" key="6">
    <source>
        <dbReference type="ARBA" id="ARBA00023277"/>
    </source>
</evidence>
<evidence type="ECO:0000256" key="5">
    <source>
        <dbReference type="ARBA" id="ARBA00022801"/>
    </source>
</evidence>
<dbReference type="InterPro" id="IPR001002">
    <property type="entry name" value="Chitin-bd_1"/>
</dbReference>
<dbReference type="PROSITE" id="PS00026">
    <property type="entry name" value="CHIT_BIND_I_1"/>
    <property type="match status" value="1"/>
</dbReference>
<evidence type="ECO:0000313" key="12">
    <source>
        <dbReference type="EMBL" id="KAF9629998.1"/>
    </source>
</evidence>
<organism evidence="12 13">
    <name type="scientific">Lasiodiplodia theobromae</name>
    <dbReference type="NCBI Taxonomy" id="45133"/>
    <lineage>
        <taxon>Eukaryota</taxon>
        <taxon>Fungi</taxon>
        <taxon>Dikarya</taxon>
        <taxon>Ascomycota</taxon>
        <taxon>Pezizomycotina</taxon>
        <taxon>Dothideomycetes</taxon>
        <taxon>Dothideomycetes incertae sedis</taxon>
        <taxon>Botryosphaeriales</taxon>
        <taxon>Botryosphaeriaceae</taxon>
        <taxon>Lasiodiplodia</taxon>
    </lineage>
</organism>
<dbReference type="InterPro" id="IPR036861">
    <property type="entry name" value="Endochitinase-like_sf"/>
</dbReference>
<dbReference type="SMART" id="SM00270">
    <property type="entry name" value="ChtBD1"/>
    <property type="match status" value="1"/>
</dbReference>
<dbReference type="PROSITE" id="PS50941">
    <property type="entry name" value="CHIT_BIND_I_2"/>
    <property type="match status" value="1"/>
</dbReference>
<keyword evidence="8" id="KW-1015">Disulfide bond</keyword>
<name>A0A8H7IQN5_9PEZI</name>
<dbReference type="PROSITE" id="PS51677">
    <property type="entry name" value="NODB"/>
    <property type="match status" value="1"/>
</dbReference>
<dbReference type="GO" id="GO:0046872">
    <property type="term" value="F:metal ion binding"/>
    <property type="evidence" value="ECO:0007669"/>
    <property type="project" value="UniProtKB-KW"/>
</dbReference>
<evidence type="ECO:0000256" key="9">
    <source>
        <dbReference type="SAM" id="SignalP"/>
    </source>
</evidence>
<feature type="disulfide bond" evidence="8">
    <location>
        <begin position="80"/>
        <end position="92"/>
    </location>
</feature>
<comment type="caution">
    <text evidence="8">Lacks conserved residue(s) required for the propagation of feature annotation.</text>
</comment>
<reference evidence="12" key="2">
    <citation type="journal article" date="2018" name="DNA Res.">
        <title>Comparative genome and transcriptome analyses reveal adaptations to opportunistic infections in woody plant degrading pathogens of Botryosphaeriaceae.</title>
        <authorList>
            <person name="Yan J.Y."/>
            <person name="Zhao W.S."/>
            <person name="Chen Z."/>
            <person name="Xing Q.K."/>
            <person name="Zhang W."/>
            <person name="Chethana K.W.T."/>
            <person name="Xue M.F."/>
            <person name="Xu J.P."/>
            <person name="Phillips A.J.L."/>
            <person name="Wang Y."/>
            <person name="Liu J.H."/>
            <person name="Liu M."/>
            <person name="Zhou Y."/>
            <person name="Jayawardena R.S."/>
            <person name="Manawasinghe I.S."/>
            <person name="Huang J.B."/>
            <person name="Qiao G.H."/>
            <person name="Fu C.Y."/>
            <person name="Guo F.F."/>
            <person name="Dissanayake A.J."/>
            <person name="Peng Y.L."/>
            <person name="Hyde K.D."/>
            <person name="Li X.H."/>
        </authorList>
    </citation>
    <scope>NUCLEOTIDE SEQUENCE</scope>
    <source>
        <strain evidence="12">CSS-01s</strain>
    </source>
</reference>
<dbReference type="CDD" id="cd00035">
    <property type="entry name" value="ChtBD1"/>
    <property type="match status" value="1"/>
</dbReference>
<dbReference type="InterPro" id="IPR002509">
    <property type="entry name" value="NODB_dom"/>
</dbReference>
<dbReference type="GO" id="GO:0005975">
    <property type="term" value="P:carbohydrate metabolic process"/>
    <property type="evidence" value="ECO:0007669"/>
    <property type="project" value="InterPro"/>
</dbReference>
<dbReference type="SUPFAM" id="SSF88713">
    <property type="entry name" value="Glycoside hydrolase/deacetylase"/>
    <property type="match status" value="1"/>
</dbReference>
<evidence type="ECO:0000313" key="13">
    <source>
        <dbReference type="Proteomes" id="UP000627934"/>
    </source>
</evidence>
<evidence type="ECO:0000256" key="3">
    <source>
        <dbReference type="ARBA" id="ARBA00022723"/>
    </source>
</evidence>
<keyword evidence="5" id="KW-0378">Hydrolase</keyword>
<keyword evidence="7" id="KW-0170">Cobalt</keyword>
<sequence>MLSIGLATSIVLQLTLLAAGRAEAGPNAAELGHAGSLVSGTRFPLAAKDVAAASPPIDLGLDRRQNAGDSCGPTAGNASCGADLCCSAAGLCGTGRDFCDAPACQFEYGPACDANAVPSGENTTSVPRPEFGSVLWGGGGVTQCSEPGTIAITYDDGPYIYTSELLDILNDNGVPATFFITSVNLDKGGIDNESTDWPDILLRMRDDGHQIASHTWSHQNLNDITSAQRFDQMVKNEMAFRNVLGYFPTYMRPPYNTCLRTAGCVDDLETLGYHIIKFNVDTLDYANLTPDTIQNSKDIFSNALAGGDPATSSFIVGNHDIHPQTVTNLTQFIIDEGKAQGYTFKTVGDCLGDPKGNWYRDPATGNAISAAAAAKRADSASSKNLVVARAAGTASAAAESTAAAAAAAAASASASATAESGSSGLIALGKRLGLTVSLVNVAFVLF</sequence>
<dbReference type="EMBL" id="MDYX01000037">
    <property type="protein sequence ID" value="KAF9629998.1"/>
    <property type="molecule type" value="Genomic_DNA"/>
</dbReference>
<feature type="disulfide bond" evidence="8">
    <location>
        <begin position="85"/>
        <end position="99"/>
    </location>
</feature>
<evidence type="ECO:0000256" key="8">
    <source>
        <dbReference type="PROSITE-ProRule" id="PRU00261"/>
    </source>
</evidence>
<feature type="domain" description="Chitin-binding type-1" evidence="10">
    <location>
        <begin position="68"/>
        <end position="114"/>
    </location>
</feature>
<evidence type="ECO:0000259" key="10">
    <source>
        <dbReference type="PROSITE" id="PS50941"/>
    </source>
</evidence>
<dbReference type="SUPFAM" id="SSF57016">
    <property type="entry name" value="Plant lectins/antimicrobial peptides"/>
    <property type="match status" value="1"/>
</dbReference>
<evidence type="ECO:0000256" key="1">
    <source>
        <dbReference type="ARBA" id="ARBA00001941"/>
    </source>
</evidence>
<comment type="caution">
    <text evidence="12">The sequence shown here is derived from an EMBL/GenBank/DDBJ whole genome shotgun (WGS) entry which is preliminary data.</text>
</comment>
<proteinExistence type="predicted"/>
<dbReference type="Proteomes" id="UP000627934">
    <property type="component" value="Unassembled WGS sequence"/>
</dbReference>
<dbReference type="Pfam" id="PF00187">
    <property type="entry name" value="Chitin_bind_1"/>
    <property type="match status" value="1"/>
</dbReference>
<dbReference type="AlphaFoldDB" id="A0A8H7IQN5"/>
<dbReference type="InterPro" id="IPR018371">
    <property type="entry name" value="Chitin-binding_1_CS"/>
</dbReference>
<dbReference type="PANTHER" id="PTHR46471:SF8">
    <property type="entry name" value="CHITIN DEACETYLASE"/>
    <property type="match status" value="1"/>
</dbReference>
<keyword evidence="4 9" id="KW-0732">Signal</keyword>
<evidence type="ECO:0000256" key="4">
    <source>
        <dbReference type="ARBA" id="ARBA00022729"/>
    </source>
</evidence>
<dbReference type="GO" id="GO:0016810">
    <property type="term" value="F:hydrolase activity, acting on carbon-nitrogen (but not peptide) bonds"/>
    <property type="evidence" value="ECO:0007669"/>
    <property type="project" value="InterPro"/>
</dbReference>
<dbReference type="Gene3D" id="3.30.60.10">
    <property type="entry name" value="Endochitinase-like"/>
    <property type="match status" value="1"/>
</dbReference>
<comment type="cofactor">
    <cofactor evidence="1">
        <name>Co(2+)</name>
        <dbReference type="ChEBI" id="CHEBI:48828"/>
    </cofactor>
</comment>
<keyword evidence="2 8" id="KW-0147">Chitin-binding</keyword>
<keyword evidence="6" id="KW-0119">Carbohydrate metabolism</keyword>
<dbReference type="PANTHER" id="PTHR46471">
    <property type="entry name" value="CHITIN DEACETYLASE"/>
    <property type="match status" value="1"/>
</dbReference>
<keyword evidence="3" id="KW-0479">Metal-binding</keyword>
<feature type="domain" description="NodB homology" evidence="11">
    <location>
        <begin position="148"/>
        <end position="345"/>
    </location>
</feature>
<dbReference type="Pfam" id="PF01522">
    <property type="entry name" value="Polysacc_deac_1"/>
    <property type="match status" value="1"/>
</dbReference>
<feature type="chain" id="PRO_5034097982" evidence="9">
    <location>
        <begin position="25"/>
        <end position="446"/>
    </location>
</feature>
<feature type="signal peptide" evidence="9">
    <location>
        <begin position="1"/>
        <end position="24"/>
    </location>
</feature>
<dbReference type="GO" id="GO:0008061">
    <property type="term" value="F:chitin binding"/>
    <property type="evidence" value="ECO:0007669"/>
    <property type="project" value="UniProtKB-UniRule"/>
</dbReference>
<dbReference type="InterPro" id="IPR011330">
    <property type="entry name" value="Glyco_hydro/deAcase_b/a-brl"/>
</dbReference>
<feature type="disulfide bond" evidence="8">
    <location>
        <begin position="71"/>
        <end position="86"/>
    </location>
</feature>
<dbReference type="CDD" id="cd10951">
    <property type="entry name" value="CE4_ClCDA_like"/>
    <property type="match status" value="1"/>
</dbReference>
<evidence type="ECO:0000256" key="7">
    <source>
        <dbReference type="ARBA" id="ARBA00023285"/>
    </source>
</evidence>
<dbReference type="Gene3D" id="3.20.20.370">
    <property type="entry name" value="Glycoside hydrolase/deacetylase"/>
    <property type="match status" value="1"/>
</dbReference>